<dbReference type="Proteomes" id="UP001341245">
    <property type="component" value="Unassembled WGS sequence"/>
</dbReference>
<evidence type="ECO:0000313" key="5">
    <source>
        <dbReference type="Proteomes" id="UP001341245"/>
    </source>
</evidence>
<dbReference type="CDD" id="cd03046">
    <property type="entry name" value="GST_N_GTT1_like"/>
    <property type="match status" value="1"/>
</dbReference>
<reference evidence="4 5" key="1">
    <citation type="submission" date="2023-11" db="EMBL/GenBank/DDBJ databases">
        <title>Draft genome sequence and annotation of the polyextremotolerant black yeast-like fungus Aureobasidium pullulans NRRL 62042.</title>
        <authorList>
            <person name="Dielentheis-Frenken M.R.E."/>
            <person name="Wibberg D."/>
            <person name="Blank L.M."/>
            <person name="Tiso T."/>
        </authorList>
    </citation>
    <scope>NUCLEOTIDE SEQUENCE [LARGE SCALE GENOMIC DNA]</scope>
    <source>
        <strain evidence="4 5">NRRL 62042</strain>
    </source>
</reference>
<dbReference type="SUPFAM" id="SSF52833">
    <property type="entry name" value="Thioredoxin-like"/>
    <property type="match status" value="1"/>
</dbReference>
<dbReference type="Pfam" id="PF13409">
    <property type="entry name" value="GST_N_2"/>
    <property type="match status" value="1"/>
</dbReference>
<dbReference type="PANTHER" id="PTHR44051:SF9">
    <property type="entry name" value="GLUTATHIONE S-TRANSFERASE 1"/>
    <property type="match status" value="1"/>
</dbReference>
<keyword evidence="5" id="KW-1185">Reference proteome</keyword>
<dbReference type="SFLD" id="SFLDG00358">
    <property type="entry name" value="Main_(cytGST)"/>
    <property type="match status" value="1"/>
</dbReference>
<dbReference type="SFLD" id="SFLDG01150">
    <property type="entry name" value="Main.1:_Beta-like"/>
    <property type="match status" value="1"/>
</dbReference>
<dbReference type="PROSITE" id="PS50405">
    <property type="entry name" value="GST_CTER"/>
    <property type="match status" value="1"/>
</dbReference>
<gene>
    <name evidence="4" type="ORF">QM012_000724</name>
</gene>
<feature type="domain" description="GST N-terminal" evidence="2">
    <location>
        <begin position="1"/>
        <end position="79"/>
    </location>
</feature>
<organism evidence="4 5">
    <name type="scientific">Aureobasidium pullulans</name>
    <name type="common">Black yeast</name>
    <name type="synonym">Pullularia pullulans</name>
    <dbReference type="NCBI Taxonomy" id="5580"/>
    <lineage>
        <taxon>Eukaryota</taxon>
        <taxon>Fungi</taxon>
        <taxon>Dikarya</taxon>
        <taxon>Ascomycota</taxon>
        <taxon>Pezizomycotina</taxon>
        <taxon>Dothideomycetes</taxon>
        <taxon>Dothideomycetidae</taxon>
        <taxon>Dothideales</taxon>
        <taxon>Saccotheciaceae</taxon>
        <taxon>Aureobasidium</taxon>
    </lineage>
</organism>
<sequence length="230" mass="26506">MLTVHHMRVSQSERVVWLCEELGIEYNLQLHRRDPFFSPQSLKDLTAIGTAPVIQDGPLTMGESAACIEYIIHKHGSGRLALPPSHPEYADYVYWFHYANGSLQPGVSRLMSLKSAGVDKDNETFKRYTTRMEQYLKHMDEYLAQPGKEWLAGKEFTAADVMTVFTLTTMRTFYGFDLSAYEHILGYLRRVVERSGYKRYREKGEDKGFYLMIDGPAPESFIDKVRRSKA</sequence>
<dbReference type="SUPFAM" id="SSF47616">
    <property type="entry name" value="GST C-terminal domain-like"/>
    <property type="match status" value="1"/>
</dbReference>
<dbReference type="InterPro" id="IPR036249">
    <property type="entry name" value="Thioredoxin-like_sf"/>
</dbReference>
<dbReference type="SFLD" id="SFLDS00019">
    <property type="entry name" value="Glutathione_Transferase_(cytos"/>
    <property type="match status" value="1"/>
</dbReference>
<evidence type="ECO:0000259" key="3">
    <source>
        <dbReference type="PROSITE" id="PS50405"/>
    </source>
</evidence>
<protein>
    <recommendedName>
        <fullName evidence="6">Glutathione S-transferase</fullName>
    </recommendedName>
</protein>
<dbReference type="InterPro" id="IPR010987">
    <property type="entry name" value="Glutathione-S-Trfase_C-like"/>
</dbReference>
<evidence type="ECO:0000313" key="4">
    <source>
        <dbReference type="EMBL" id="KAK6008821.1"/>
    </source>
</evidence>
<dbReference type="InterPro" id="IPR040079">
    <property type="entry name" value="Glutathione_S-Trfase"/>
</dbReference>
<comment type="caution">
    <text evidence="4">The sequence shown here is derived from an EMBL/GenBank/DDBJ whole genome shotgun (WGS) entry which is preliminary data.</text>
</comment>
<dbReference type="Gene3D" id="3.40.30.10">
    <property type="entry name" value="Glutaredoxin"/>
    <property type="match status" value="1"/>
</dbReference>
<dbReference type="Gene3D" id="1.20.1050.10">
    <property type="match status" value="1"/>
</dbReference>
<dbReference type="Pfam" id="PF14497">
    <property type="entry name" value="GST_C_3"/>
    <property type="match status" value="1"/>
</dbReference>
<feature type="domain" description="GST C-terminal" evidence="3">
    <location>
        <begin position="85"/>
        <end position="209"/>
    </location>
</feature>
<comment type="similarity">
    <text evidence="1">Belongs to the GST superfamily.</text>
</comment>
<dbReference type="PROSITE" id="PS50404">
    <property type="entry name" value="GST_NTER"/>
    <property type="match status" value="1"/>
</dbReference>
<dbReference type="PANTHER" id="PTHR44051">
    <property type="entry name" value="GLUTATHIONE S-TRANSFERASE-RELATED"/>
    <property type="match status" value="1"/>
</dbReference>
<proteinExistence type="inferred from homology"/>
<dbReference type="InterPro" id="IPR036282">
    <property type="entry name" value="Glutathione-S-Trfase_C_sf"/>
</dbReference>
<evidence type="ECO:0008006" key="6">
    <source>
        <dbReference type="Google" id="ProtNLM"/>
    </source>
</evidence>
<evidence type="ECO:0000256" key="1">
    <source>
        <dbReference type="ARBA" id="ARBA00007409"/>
    </source>
</evidence>
<dbReference type="InterPro" id="IPR004046">
    <property type="entry name" value="GST_C"/>
</dbReference>
<evidence type="ECO:0000259" key="2">
    <source>
        <dbReference type="PROSITE" id="PS50404"/>
    </source>
</evidence>
<name>A0ABR0TWF9_AURPU</name>
<accession>A0ABR0TWF9</accession>
<dbReference type="EMBL" id="JASGXD010000001">
    <property type="protein sequence ID" value="KAK6008821.1"/>
    <property type="molecule type" value="Genomic_DNA"/>
</dbReference>
<dbReference type="InterPro" id="IPR004045">
    <property type="entry name" value="Glutathione_S-Trfase_N"/>
</dbReference>